<dbReference type="EMBL" id="BMFR01000008">
    <property type="protein sequence ID" value="GGG76571.1"/>
    <property type="molecule type" value="Genomic_DNA"/>
</dbReference>
<reference evidence="1" key="1">
    <citation type="journal article" date="2014" name="Int. J. Syst. Evol. Microbiol.">
        <title>Complete genome sequence of Corynebacterium casei LMG S-19264T (=DSM 44701T), isolated from a smear-ripened cheese.</title>
        <authorList>
            <consortium name="US DOE Joint Genome Institute (JGI-PGF)"/>
            <person name="Walter F."/>
            <person name="Albersmeier A."/>
            <person name="Kalinowski J."/>
            <person name="Ruckert C."/>
        </authorList>
    </citation>
    <scope>NUCLEOTIDE SEQUENCE</scope>
    <source>
        <strain evidence="1">CGMCC 1.12754</strain>
    </source>
</reference>
<dbReference type="SUPFAM" id="SSF52309">
    <property type="entry name" value="N-(deoxy)ribosyltransferase-like"/>
    <property type="match status" value="1"/>
</dbReference>
<evidence type="ECO:0000313" key="2">
    <source>
        <dbReference type="Proteomes" id="UP000622860"/>
    </source>
</evidence>
<protein>
    <recommendedName>
        <fullName evidence="3">Group-specific protein</fullName>
    </recommendedName>
</protein>
<keyword evidence="2" id="KW-1185">Reference proteome</keyword>
<evidence type="ECO:0008006" key="3">
    <source>
        <dbReference type="Google" id="ProtNLM"/>
    </source>
</evidence>
<dbReference type="Proteomes" id="UP000622860">
    <property type="component" value="Unassembled WGS sequence"/>
</dbReference>
<organism evidence="1 2">
    <name type="scientific">Virgibacillus oceani</name>
    <dbReference type="NCBI Taxonomy" id="1479511"/>
    <lineage>
        <taxon>Bacteria</taxon>
        <taxon>Bacillati</taxon>
        <taxon>Bacillota</taxon>
        <taxon>Bacilli</taxon>
        <taxon>Bacillales</taxon>
        <taxon>Bacillaceae</taxon>
        <taxon>Virgibacillus</taxon>
    </lineage>
</organism>
<evidence type="ECO:0000313" key="1">
    <source>
        <dbReference type="EMBL" id="GGG76571.1"/>
    </source>
</evidence>
<reference evidence="1" key="2">
    <citation type="submission" date="2020-09" db="EMBL/GenBank/DDBJ databases">
        <authorList>
            <person name="Sun Q."/>
            <person name="Zhou Y."/>
        </authorList>
    </citation>
    <scope>NUCLEOTIDE SEQUENCE</scope>
    <source>
        <strain evidence="1">CGMCC 1.12754</strain>
    </source>
</reference>
<accession>A0A917M4K4</accession>
<gene>
    <name evidence="1" type="ORF">GCM10011398_21940</name>
</gene>
<sequence>MKFYIASSFANKQLVRYMSQKLILKKHTQTYDWTKNQRAVTDVLLHSIGTLEKQAVADCDIFLLLLPAGKGSHTELGIALALGKKVHIYSPENIDPATASAFYYLEGVERFNGMIDDFIETIGLV</sequence>
<dbReference type="AlphaFoldDB" id="A0A917M4K4"/>
<name>A0A917M4K4_9BACI</name>
<dbReference type="RefSeq" id="WP_188455443.1">
    <property type="nucleotide sequence ID" value="NZ_BMFR01000008.1"/>
</dbReference>
<proteinExistence type="predicted"/>
<comment type="caution">
    <text evidence="1">The sequence shown here is derived from an EMBL/GenBank/DDBJ whole genome shotgun (WGS) entry which is preliminary data.</text>
</comment>